<keyword evidence="1" id="KW-1133">Transmembrane helix</keyword>
<reference evidence="2 3" key="1">
    <citation type="journal article" date="2008" name="Int. J. Syst. Evol. Microbiol.">
        <title>Tessaracoccus flavescens sp. nov., isolated from marine sediment.</title>
        <authorList>
            <person name="Lee D.W."/>
            <person name="Lee S.D."/>
        </authorList>
    </citation>
    <scope>NUCLEOTIDE SEQUENCE [LARGE SCALE GENOMIC DNA]</scope>
    <source>
        <strain evidence="2 3">SST-39T</strain>
    </source>
</reference>
<proteinExistence type="predicted"/>
<dbReference type="KEGG" id="tfa:BW733_04440"/>
<accession>A0A1Q2CVQ6</accession>
<name>A0A1Q2CVQ6_9ACTN</name>
<evidence type="ECO:0000313" key="3">
    <source>
        <dbReference type="Proteomes" id="UP000188235"/>
    </source>
</evidence>
<feature type="transmembrane region" description="Helical" evidence="1">
    <location>
        <begin position="20"/>
        <end position="39"/>
    </location>
</feature>
<dbReference type="STRING" id="399497.BW733_04440"/>
<organism evidence="2 3">
    <name type="scientific">Tessaracoccus flavescens</name>
    <dbReference type="NCBI Taxonomy" id="399497"/>
    <lineage>
        <taxon>Bacteria</taxon>
        <taxon>Bacillati</taxon>
        <taxon>Actinomycetota</taxon>
        <taxon>Actinomycetes</taxon>
        <taxon>Propionibacteriales</taxon>
        <taxon>Propionibacteriaceae</taxon>
        <taxon>Tessaracoccus</taxon>
    </lineage>
</organism>
<dbReference type="Proteomes" id="UP000188235">
    <property type="component" value="Chromosome"/>
</dbReference>
<gene>
    <name evidence="2" type="ORF">BW733_04440</name>
</gene>
<protein>
    <submittedName>
        <fullName evidence="2">Uncharacterized protein</fullName>
    </submittedName>
</protein>
<sequence>MAGYVVALASGVEDSHSPARTIAIVSLLAALGLLTLAGFRLRTRTAQLGRLAQLALILIGGYQVADGALLIAEGRTGTGAFWIAVGSLWVAFWALKLRLDTRPTPREPGVRR</sequence>
<dbReference type="AlphaFoldDB" id="A0A1Q2CVQ6"/>
<keyword evidence="3" id="KW-1185">Reference proteome</keyword>
<feature type="transmembrane region" description="Helical" evidence="1">
    <location>
        <begin position="78"/>
        <end position="95"/>
    </location>
</feature>
<evidence type="ECO:0000256" key="1">
    <source>
        <dbReference type="SAM" id="Phobius"/>
    </source>
</evidence>
<keyword evidence="1" id="KW-0472">Membrane</keyword>
<dbReference type="EMBL" id="CP019607">
    <property type="protein sequence ID" value="AQP50195.1"/>
    <property type="molecule type" value="Genomic_DNA"/>
</dbReference>
<evidence type="ECO:0000313" key="2">
    <source>
        <dbReference type="EMBL" id="AQP50195.1"/>
    </source>
</evidence>
<feature type="transmembrane region" description="Helical" evidence="1">
    <location>
        <begin position="51"/>
        <end position="72"/>
    </location>
</feature>
<keyword evidence="1" id="KW-0812">Transmembrane</keyword>